<dbReference type="Proteomes" id="UP001732720">
    <property type="component" value="Chromosome 1"/>
</dbReference>
<protein>
    <submittedName>
        <fullName evidence="2">Myelin regulatory factor isoform X6</fullName>
    </submittedName>
</protein>
<dbReference type="RefSeq" id="XP_073903109.1">
    <property type="nucleotide sequence ID" value="XM_074047008.1"/>
</dbReference>
<keyword evidence="1" id="KW-1185">Reference proteome</keyword>
<evidence type="ECO:0000313" key="1">
    <source>
        <dbReference type="Proteomes" id="UP001732720"/>
    </source>
</evidence>
<gene>
    <name evidence="2" type="primary">Myrf</name>
</gene>
<proteinExistence type="predicted"/>
<reference evidence="2" key="1">
    <citation type="submission" date="2025-08" db="UniProtKB">
        <authorList>
            <consortium name="RefSeq"/>
        </authorList>
    </citation>
    <scope>IDENTIFICATION</scope>
</reference>
<name>A0AC58KDU0_CASCN</name>
<sequence>MDAPFGDPHLLRTITPETLCHVGVPSRLEHPPPSAAHLPGPPPPPPPPPHYPVLQRDLYMKAEPPVPPYTAMGQGLVPADLHHTQQSQVLHQLLQHGAELPTHPSKKRKHSESPPNTLNAQMLNGMIKQEPGTMTALPPHPARAPSPPWPPQGPLSPGPSSLPLSIARVQTPPWHPPGAPSPGLLQDNDSLSGSYLDPNYQSIKWQPHQQNKWATLYDANYKELPMLTYRVDADKGFNFSVGDDAFVCQKKNHFQVTVYIGMLGEPKYVKTPEGLKPLDCFYLKLHGVKLEALNQSINIEQSQSDRSKRPFNPVTVNLPPEQVTKVTVGRLHFSETTANNMRKKGKPNPDQRYFMLVVALQAHAQNQNYTLAAQISERIIVRASNPGQFESDSDVLWQRAQVPDTVFHHGRVGINTDRPDEALVVHGNVKVMGSLMHPSDLRAKEQVQEVDTTEQLKRISRMRLVHYRYKPEFAASAGIEAAAPETGVIAQEVKEILPEAVKDTGDVVFANGKTIENFLVVNKERIFMENVGAVKELCKLTDNLETRIDELERWSHRLAKLRRLDSLKSTGSSGAFSHAGSQFSRAGSVPHKKRPPKMASKASSVVPDQACISQRFLQGTIIALVVVMAFSVVSMSTLYVLSLRAEEDLVDTDGRSSQSFGTTQLRQSPVTTGPPRVQPSLLLVTTDPTSSAPVPMIRTLDLCYSHHCPVVCCSVPSPSTASDSSVGPSFNPGPSPSPSPATNRSGPSHMALLPVTNIRAKSWGISANGIGHSKHPKSLEPVASPAVPFPGGQGKTKNSPSLGLHGRARRGAPQLSLGPAKPTQTQDQPDPVPSLTSIQLLENSMPITSHYCAPEDTCRPGNFTYRIPVSSSTPLHLSLTLQMNSSSPVSVVLCSLMAKEEPCEEGGFLQALHPLQDTQGTTHQWPVTILSFREFTYHFRVALLGQANCSLEALVQPAADYYFHFYRLCD</sequence>
<organism evidence="1 2">
    <name type="scientific">Castor canadensis</name>
    <name type="common">American beaver</name>
    <dbReference type="NCBI Taxonomy" id="51338"/>
    <lineage>
        <taxon>Eukaryota</taxon>
        <taxon>Metazoa</taxon>
        <taxon>Chordata</taxon>
        <taxon>Craniata</taxon>
        <taxon>Vertebrata</taxon>
        <taxon>Euteleostomi</taxon>
        <taxon>Mammalia</taxon>
        <taxon>Eutheria</taxon>
        <taxon>Euarchontoglires</taxon>
        <taxon>Glires</taxon>
        <taxon>Rodentia</taxon>
        <taxon>Castorimorpha</taxon>
        <taxon>Castoridae</taxon>
        <taxon>Castor</taxon>
    </lineage>
</organism>
<accession>A0AC58KDU0</accession>
<evidence type="ECO:0000313" key="2">
    <source>
        <dbReference type="RefSeq" id="XP_073903109.1"/>
    </source>
</evidence>